<reference evidence="4 5" key="1">
    <citation type="journal article" date="2012" name="ISME J.">
        <title>Genomic insights to SAR86, an abundant and uncultivated marine bacterial lineage.</title>
        <authorList>
            <person name="Dupont C.L."/>
            <person name="Rusch D.B."/>
            <person name="Yooseph S."/>
            <person name="Lombardo M.J."/>
            <person name="Richter R.A."/>
            <person name="Valas R."/>
            <person name="Novotny M."/>
            <person name="Yee-Greenbaum J."/>
            <person name="Selengut J.D."/>
            <person name="Haft D.H."/>
            <person name="Halpern A.L."/>
            <person name="Lasken R.S."/>
            <person name="Nealson K."/>
            <person name="Friedman R."/>
            <person name="Venter J.C."/>
        </authorList>
    </citation>
    <scope>NUCLEOTIDE SEQUENCE [LARGE SCALE GENOMIC DNA]</scope>
</reference>
<dbReference type="Proteomes" id="UP000010116">
    <property type="component" value="Unassembled WGS sequence"/>
</dbReference>
<dbReference type="HOGENOM" id="CLU_019796_4_0_6"/>
<dbReference type="EMBL" id="JH611161">
    <property type="protein sequence ID" value="EJP74094.1"/>
    <property type="molecule type" value="Genomic_DNA"/>
</dbReference>
<evidence type="ECO:0000256" key="1">
    <source>
        <dbReference type="ARBA" id="ARBA00023002"/>
    </source>
</evidence>
<dbReference type="InterPro" id="IPR006140">
    <property type="entry name" value="D-isomer_DH_NAD-bd"/>
</dbReference>
<protein>
    <submittedName>
        <fullName evidence="4">4-phosphoerythronate dehydrogenase</fullName>
    </submittedName>
</protein>
<sequence>MNIVIDNQIQGISDLIKKIKFRRDINFILINSDDFKNKNLKKADIILIRSVTNVDKDLVLNTNIKKIYSATSGKDHVNLDLLDKSKIDYFFASGANSSSVAHYVMSALYKIKNYSGIEKKVGIVGYGNVGKKVKNILDHLQIRNCTYDPYLNESFLTDINEIYECEIITFHVPLTYNNKYPTNKFLKPDLLEKSNIEFIINTSRGGVIQEDLLKKNPEIKYICDVWEGEPIIDMEILESSFIASPHIAGHSIQGKNNATLMLISKLIDDFNLVDDKASAKNIIQQFKKNNPIKRTYKDLADFDMDFNLNLESERFKSAIRKSNESDIRKVFVNSRKNHIQRFDYDSL</sequence>
<dbReference type="Pfam" id="PF02826">
    <property type="entry name" value="2-Hacid_dh_C"/>
    <property type="match status" value="1"/>
</dbReference>
<dbReference type="SUPFAM" id="SSF51735">
    <property type="entry name" value="NAD(P)-binding Rossmann-fold domains"/>
    <property type="match status" value="1"/>
</dbReference>
<evidence type="ECO:0000313" key="5">
    <source>
        <dbReference type="Proteomes" id="UP000010116"/>
    </source>
</evidence>
<dbReference type="SUPFAM" id="SSF52283">
    <property type="entry name" value="Formate/glycerate dehydrogenase catalytic domain-like"/>
    <property type="match status" value="1"/>
</dbReference>
<organism evidence="4 5">
    <name type="scientific">SAR86 cluster bacterium SAR86B</name>
    <dbReference type="NCBI Taxonomy" id="1123867"/>
    <lineage>
        <taxon>Bacteria</taxon>
        <taxon>Pseudomonadati</taxon>
        <taxon>Pseudomonadota</taxon>
        <taxon>Gammaproteobacteria</taxon>
        <taxon>SAR86 cluster</taxon>
    </lineage>
</organism>
<evidence type="ECO:0000313" key="4">
    <source>
        <dbReference type="EMBL" id="EJP74094.1"/>
    </source>
</evidence>
<dbReference type="PANTHER" id="PTHR10996:SF282">
    <property type="entry name" value="D-3-PHOSPHOGLYCERATE DEHYDROGENASE 1-RELATED"/>
    <property type="match status" value="1"/>
</dbReference>
<dbReference type="GO" id="GO:0051287">
    <property type="term" value="F:NAD binding"/>
    <property type="evidence" value="ECO:0007669"/>
    <property type="project" value="InterPro"/>
</dbReference>
<dbReference type="AlphaFoldDB" id="J4KTA1"/>
<dbReference type="PANTHER" id="PTHR10996">
    <property type="entry name" value="2-HYDROXYACID DEHYDROGENASE-RELATED"/>
    <property type="match status" value="1"/>
</dbReference>
<dbReference type="Gene3D" id="3.40.50.720">
    <property type="entry name" value="NAD(P)-binding Rossmann-like Domain"/>
    <property type="match status" value="2"/>
</dbReference>
<dbReference type="InterPro" id="IPR036291">
    <property type="entry name" value="NAD(P)-bd_dom_sf"/>
</dbReference>
<feature type="domain" description="D-isomer specific 2-hydroxyacid dehydrogenase NAD-binding" evidence="3">
    <location>
        <begin position="118"/>
        <end position="248"/>
    </location>
</feature>
<name>J4KTA1_9GAMM</name>
<dbReference type="InterPro" id="IPR050223">
    <property type="entry name" value="D-isomer_2-hydroxyacid_DH"/>
</dbReference>
<gene>
    <name evidence="4" type="ORF">NT02SARS_1429</name>
</gene>
<proteinExistence type="predicted"/>
<accession>J4KTA1</accession>
<keyword evidence="1" id="KW-0560">Oxidoreductase</keyword>
<evidence type="ECO:0000256" key="2">
    <source>
        <dbReference type="ARBA" id="ARBA00023027"/>
    </source>
</evidence>
<evidence type="ECO:0000259" key="3">
    <source>
        <dbReference type="Pfam" id="PF02826"/>
    </source>
</evidence>
<keyword evidence="2" id="KW-0520">NAD</keyword>
<dbReference type="GO" id="GO:0016616">
    <property type="term" value="F:oxidoreductase activity, acting on the CH-OH group of donors, NAD or NADP as acceptor"/>
    <property type="evidence" value="ECO:0007669"/>
    <property type="project" value="InterPro"/>
</dbReference>